<evidence type="ECO:0000259" key="12">
    <source>
        <dbReference type="Pfam" id="PF01210"/>
    </source>
</evidence>
<dbReference type="InterPro" id="IPR036291">
    <property type="entry name" value="NAD(P)-bd_dom_sf"/>
</dbReference>
<evidence type="ECO:0000256" key="6">
    <source>
        <dbReference type="ARBA" id="ARBA00023264"/>
    </source>
</evidence>
<feature type="domain" description="Glycerol-3-phosphate dehydrogenase NAD-dependent N-terminal" evidence="12">
    <location>
        <begin position="11"/>
        <end position="168"/>
    </location>
</feature>
<evidence type="ECO:0000256" key="11">
    <source>
        <dbReference type="RuleBase" id="RU000439"/>
    </source>
</evidence>
<dbReference type="InterPro" id="IPR006168">
    <property type="entry name" value="G3P_DH_NAD-dep"/>
</dbReference>
<dbReference type="EMBL" id="QCXX01000002">
    <property type="protein sequence ID" value="PUV25217.1"/>
    <property type="molecule type" value="Genomic_DNA"/>
</dbReference>
<dbReference type="PANTHER" id="PTHR11728:SF1">
    <property type="entry name" value="GLYCEROL-3-PHOSPHATE DEHYDROGENASE [NAD(+)] 2, CHLOROPLASTIC"/>
    <property type="match status" value="1"/>
</dbReference>
<dbReference type="Pfam" id="PF01210">
    <property type="entry name" value="NAD_Gly3P_dh_N"/>
    <property type="match status" value="1"/>
</dbReference>
<dbReference type="PIRSF" id="PIRSF000114">
    <property type="entry name" value="Glycerol-3-P_dh"/>
    <property type="match status" value="1"/>
</dbReference>
<dbReference type="GO" id="GO:0005829">
    <property type="term" value="C:cytosol"/>
    <property type="evidence" value="ECO:0007669"/>
    <property type="project" value="TreeGrafter"/>
</dbReference>
<feature type="active site" description="Proton acceptor" evidence="7">
    <location>
        <position position="200"/>
    </location>
</feature>
<evidence type="ECO:0000313" key="14">
    <source>
        <dbReference type="EMBL" id="PUV25217.1"/>
    </source>
</evidence>
<keyword evidence="4" id="KW-0443">Lipid metabolism</keyword>
<feature type="binding site" evidence="9">
    <location>
        <position position="149"/>
    </location>
    <ligand>
        <name>NAD(+)</name>
        <dbReference type="ChEBI" id="CHEBI:57540"/>
    </ligand>
</feature>
<dbReference type="GO" id="GO:0046168">
    <property type="term" value="P:glycerol-3-phosphate catabolic process"/>
    <property type="evidence" value="ECO:0007669"/>
    <property type="project" value="InterPro"/>
</dbReference>
<dbReference type="GO" id="GO:0051287">
    <property type="term" value="F:NAD binding"/>
    <property type="evidence" value="ECO:0007669"/>
    <property type="project" value="InterPro"/>
</dbReference>
<accession>A0A363NWT4</accession>
<evidence type="ECO:0000256" key="4">
    <source>
        <dbReference type="ARBA" id="ARBA00023098"/>
    </source>
</evidence>
<dbReference type="GO" id="GO:0141153">
    <property type="term" value="F:glycerol-3-phosphate dehydrogenase (NADP+) activity"/>
    <property type="evidence" value="ECO:0007669"/>
    <property type="project" value="RHEA"/>
</dbReference>
<dbReference type="EC" id="1.1.1.94" evidence="11"/>
<dbReference type="GO" id="GO:0005975">
    <property type="term" value="P:carbohydrate metabolic process"/>
    <property type="evidence" value="ECO:0007669"/>
    <property type="project" value="InterPro"/>
</dbReference>
<dbReference type="InterPro" id="IPR008927">
    <property type="entry name" value="6-PGluconate_DH-like_C_sf"/>
</dbReference>
<proteinExistence type="inferred from homology"/>
<dbReference type="Gene3D" id="1.10.1040.10">
    <property type="entry name" value="N-(1-d-carboxylethyl)-l-norvaline Dehydrogenase, domain 2"/>
    <property type="match status" value="1"/>
</dbReference>
<dbReference type="SUPFAM" id="SSF51735">
    <property type="entry name" value="NAD(P)-binding Rossmann-fold domains"/>
    <property type="match status" value="1"/>
</dbReference>
<feature type="binding site" evidence="8">
    <location>
        <position position="115"/>
    </location>
    <ligand>
        <name>substrate</name>
    </ligand>
</feature>
<organism evidence="14 15">
    <name type="scientific">Sphingobacterium athyrii</name>
    <dbReference type="NCBI Taxonomy" id="2152717"/>
    <lineage>
        <taxon>Bacteria</taxon>
        <taxon>Pseudomonadati</taxon>
        <taxon>Bacteroidota</taxon>
        <taxon>Sphingobacteriia</taxon>
        <taxon>Sphingobacteriales</taxon>
        <taxon>Sphingobacteriaceae</taxon>
        <taxon>Sphingobacterium</taxon>
    </lineage>
</organism>
<evidence type="ECO:0000256" key="1">
    <source>
        <dbReference type="ARBA" id="ARBA00011009"/>
    </source>
</evidence>
<evidence type="ECO:0000256" key="10">
    <source>
        <dbReference type="RuleBase" id="RU000437"/>
    </source>
</evidence>
<dbReference type="SUPFAM" id="SSF48179">
    <property type="entry name" value="6-phosphogluconate dehydrogenase C-terminal domain-like"/>
    <property type="match status" value="1"/>
</dbReference>
<evidence type="ECO:0000313" key="15">
    <source>
        <dbReference type="Proteomes" id="UP000250831"/>
    </source>
</evidence>
<feature type="binding site" evidence="9">
    <location>
        <position position="264"/>
    </location>
    <ligand>
        <name>NAD(+)</name>
        <dbReference type="ChEBI" id="CHEBI:57540"/>
    </ligand>
</feature>
<evidence type="ECO:0000259" key="13">
    <source>
        <dbReference type="Pfam" id="PF07479"/>
    </source>
</evidence>
<dbReference type="OrthoDB" id="9812273at2"/>
<gene>
    <name evidence="14" type="ORF">DCO56_09800</name>
</gene>
<keyword evidence="6" id="KW-1208">Phospholipid metabolism</keyword>
<keyword evidence="2" id="KW-0444">Lipid biosynthesis</keyword>
<keyword evidence="9 10" id="KW-0520">NAD</keyword>
<name>A0A363NWT4_9SPHI</name>
<protein>
    <recommendedName>
        <fullName evidence="11">Glycerol-3-phosphate dehydrogenase</fullName>
        <ecNumber evidence="11">1.1.1.94</ecNumber>
    </recommendedName>
</protein>
<keyword evidence="3 10" id="KW-0560">Oxidoreductase</keyword>
<keyword evidence="5" id="KW-0594">Phospholipid biosynthesis</keyword>
<evidence type="ECO:0000256" key="3">
    <source>
        <dbReference type="ARBA" id="ARBA00023002"/>
    </source>
</evidence>
<evidence type="ECO:0000256" key="9">
    <source>
        <dbReference type="PIRSR" id="PIRSR000114-3"/>
    </source>
</evidence>
<dbReference type="Pfam" id="PF07479">
    <property type="entry name" value="NAD_Gly3P_dh_C"/>
    <property type="match status" value="1"/>
</dbReference>
<keyword evidence="15" id="KW-1185">Reference proteome</keyword>
<comment type="catalytic activity">
    <reaction evidence="11">
        <text>sn-glycerol 3-phosphate + NADP(+) = dihydroxyacetone phosphate + NADPH + H(+)</text>
        <dbReference type="Rhea" id="RHEA:11096"/>
        <dbReference type="ChEBI" id="CHEBI:15378"/>
        <dbReference type="ChEBI" id="CHEBI:57597"/>
        <dbReference type="ChEBI" id="CHEBI:57642"/>
        <dbReference type="ChEBI" id="CHEBI:57783"/>
        <dbReference type="ChEBI" id="CHEBI:58349"/>
        <dbReference type="EC" id="1.1.1.94"/>
    </reaction>
</comment>
<dbReference type="PANTHER" id="PTHR11728">
    <property type="entry name" value="GLYCEROL-3-PHOSPHATE DEHYDROGENASE"/>
    <property type="match status" value="1"/>
</dbReference>
<reference evidence="14 15" key="1">
    <citation type="submission" date="2018-04" db="EMBL/GenBank/DDBJ databases">
        <title>Sphingobacterium sp. M46 Genome.</title>
        <authorList>
            <person name="Cheng J."/>
            <person name="Li Y."/>
        </authorList>
    </citation>
    <scope>NUCLEOTIDE SEQUENCE [LARGE SCALE GENOMIC DNA]</scope>
    <source>
        <strain evidence="14 15">M46</strain>
    </source>
</reference>
<dbReference type="PRINTS" id="PR00077">
    <property type="entry name" value="GPDHDRGNASE"/>
</dbReference>
<feature type="binding site" evidence="8">
    <location>
        <begin position="264"/>
        <end position="265"/>
    </location>
    <ligand>
        <name>substrate</name>
    </ligand>
</feature>
<comment type="caution">
    <text evidence="14">The sequence shown here is derived from an EMBL/GenBank/DDBJ whole genome shotgun (WGS) entry which is preliminary data.</text>
</comment>
<feature type="domain" description="Glycerol-3-phosphate dehydrogenase NAD-dependent C-terminal" evidence="13">
    <location>
        <begin position="189"/>
        <end position="324"/>
    </location>
</feature>
<evidence type="ECO:0000256" key="2">
    <source>
        <dbReference type="ARBA" id="ARBA00022516"/>
    </source>
</evidence>
<dbReference type="InterPro" id="IPR011128">
    <property type="entry name" value="G3P_DH_NAD-dep_N"/>
</dbReference>
<dbReference type="AlphaFoldDB" id="A0A363NWT4"/>
<dbReference type="InterPro" id="IPR013328">
    <property type="entry name" value="6PGD_dom2"/>
</dbReference>
<evidence type="ECO:0000256" key="5">
    <source>
        <dbReference type="ARBA" id="ARBA00023209"/>
    </source>
</evidence>
<dbReference type="Proteomes" id="UP000250831">
    <property type="component" value="Unassembled WGS sequence"/>
</dbReference>
<evidence type="ECO:0000256" key="7">
    <source>
        <dbReference type="PIRSR" id="PIRSR000114-1"/>
    </source>
</evidence>
<evidence type="ECO:0000256" key="8">
    <source>
        <dbReference type="PIRSR" id="PIRSR000114-2"/>
    </source>
</evidence>
<dbReference type="GO" id="GO:0008654">
    <property type="term" value="P:phospholipid biosynthetic process"/>
    <property type="evidence" value="ECO:0007669"/>
    <property type="project" value="UniProtKB-KW"/>
</dbReference>
<comment type="similarity">
    <text evidence="1 10">Belongs to the NAD-dependent glycerol-3-phosphate dehydrogenase family.</text>
</comment>
<dbReference type="InterPro" id="IPR006109">
    <property type="entry name" value="G3P_DH_NAD-dep_C"/>
</dbReference>
<sequence>MRLKTPDNLNEISVIGGGSWATALVKILTENSIHVNWYMRRSEQVRSINRDAVNPDYLSFLKLDNKKIYASDQLDEIVGRSKVVLFAVPSAHLHNVCAAIPKEDLAEKFVITAIKGTVGPDNLLPSSYLARYFELKDFQQAMIAGPCHAEEIARNKKTYMTLCSSNETFIGKISNWFASSYMQVKYSPDMVGVEYAAIYKNIVGIVCGMAEGLHYGDNFMAVLVSNAIDELGLLLRAVGTPDARLGSSAYLGDLLVTGYSAHSRNRAFGKYLGQGYSVFEARQLMGMVAEGYFATRGLMATVKRLGLNLPLLQTAYRVLYNHMAAVDEFKLLERNIR</sequence>
<dbReference type="Gene3D" id="3.40.50.720">
    <property type="entry name" value="NAD(P)-binding Rossmann-like Domain"/>
    <property type="match status" value="1"/>
</dbReference>